<sequence length="195" mass="21721">MAPFSTIYLWLLLCAVCVFVDPITSQEFYGSSQPATQSANTTCPEAVAVRNVKPQNCCHSFLGVHNAIIDCLSRPVSGTGCIGYCLVQNFRAQKILTSVSLTVSNLIAIGPKLIAHYEQCHNYLFEFAVGNPFNDDFRRIVCDDHLEKFFECMVKTWLLDCMGYDDTNAKCVELQNVVKSSECSLKSFFTNNGTQ</sequence>
<dbReference type="Proteomes" id="UP000075920">
    <property type="component" value="Unassembled WGS sequence"/>
</dbReference>
<evidence type="ECO:0000313" key="2">
    <source>
        <dbReference type="EnsemblMetazoa" id="AMIN010571-PA"/>
    </source>
</evidence>
<reference evidence="3" key="1">
    <citation type="submission" date="2013-03" db="EMBL/GenBank/DDBJ databases">
        <title>The Genome Sequence of Anopheles minimus MINIMUS1.</title>
        <authorList>
            <consortium name="The Broad Institute Genomics Platform"/>
            <person name="Neafsey D.E."/>
            <person name="Walton C."/>
            <person name="Walker B."/>
            <person name="Young S.K."/>
            <person name="Zeng Q."/>
            <person name="Gargeya S."/>
            <person name="Fitzgerald M."/>
            <person name="Haas B."/>
            <person name="Abouelleil A."/>
            <person name="Allen A.W."/>
            <person name="Alvarado L."/>
            <person name="Arachchi H.M."/>
            <person name="Berlin A.M."/>
            <person name="Chapman S.B."/>
            <person name="Gainer-Dewar J."/>
            <person name="Goldberg J."/>
            <person name="Griggs A."/>
            <person name="Gujja S."/>
            <person name="Hansen M."/>
            <person name="Howarth C."/>
            <person name="Imamovic A."/>
            <person name="Ireland A."/>
            <person name="Larimer J."/>
            <person name="McCowan C."/>
            <person name="Murphy C."/>
            <person name="Pearson M."/>
            <person name="Poon T.W."/>
            <person name="Priest M."/>
            <person name="Roberts A."/>
            <person name="Saif S."/>
            <person name="Shea T."/>
            <person name="Sisk P."/>
            <person name="Sykes S."/>
            <person name="Wortman J."/>
            <person name="Nusbaum C."/>
            <person name="Birren B."/>
        </authorList>
    </citation>
    <scope>NUCLEOTIDE SEQUENCE [LARGE SCALE GENOMIC DNA]</scope>
    <source>
        <strain evidence="3">MINIMUS1</strain>
    </source>
</reference>
<dbReference type="VEuPathDB" id="VectorBase:AMIN010571"/>
<keyword evidence="3" id="KW-1185">Reference proteome</keyword>
<organism evidence="2 3">
    <name type="scientific">Anopheles minimus</name>
    <dbReference type="NCBI Taxonomy" id="112268"/>
    <lineage>
        <taxon>Eukaryota</taxon>
        <taxon>Metazoa</taxon>
        <taxon>Ecdysozoa</taxon>
        <taxon>Arthropoda</taxon>
        <taxon>Hexapoda</taxon>
        <taxon>Insecta</taxon>
        <taxon>Pterygota</taxon>
        <taxon>Neoptera</taxon>
        <taxon>Endopterygota</taxon>
        <taxon>Diptera</taxon>
        <taxon>Nematocera</taxon>
        <taxon>Culicoidea</taxon>
        <taxon>Culicidae</taxon>
        <taxon>Anophelinae</taxon>
        <taxon>Anopheles</taxon>
    </lineage>
</organism>
<feature type="chain" id="PRO_5008141475" evidence="1">
    <location>
        <begin position="26"/>
        <end position="195"/>
    </location>
</feature>
<evidence type="ECO:0000313" key="3">
    <source>
        <dbReference type="Proteomes" id="UP000075920"/>
    </source>
</evidence>
<dbReference type="EnsemblMetazoa" id="AMIN010571-RA">
    <property type="protein sequence ID" value="AMIN010571-PA"/>
    <property type="gene ID" value="AMIN010571"/>
</dbReference>
<protein>
    <submittedName>
        <fullName evidence="2">Uncharacterized protein</fullName>
    </submittedName>
</protein>
<accession>A0A182WJL7</accession>
<proteinExistence type="predicted"/>
<name>A0A182WJL7_9DIPT</name>
<evidence type="ECO:0000256" key="1">
    <source>
        <dbReference type="SAM" id="SignalP"/>
    </source>
</evidence>
<dbReference type="AlphaFoldDB" id="A0A182WJL7"/>
<keyword evidence="1" id="KW-0732">Signal</keyword>
<reference evidence="2" key="2">
    <citation type="submission" date="2020-05" db="UniProtKB">
        <authorList>
            <consortium name="EnsemblMetazoa"/>
        </authorList>
    </citation>
    <scope>IDENTIFICATION</scope>
    <source>
        <strain evidence="2">MINIMUS1</strain>
    </source>
</reference>
<feature type="signal peptide" evidence="1">
    <location>
        <begin position="1"/>
        <end position="25"/>
    </location>
</feature>